<feature type="domain" description="NADP-dependent oxidoreductase" evidence="2">
    <location>
        <begin position="19"/>
        <end position="339"/>
    </location>
</feature>
<dbReference type="GO" id="GO:0070485">
    <property type="term" value="P:dehydro-D-arabinono-1,4-lactone biosynthetic process"/>
    <property type="evidence" value="ECO:0007669"/>
    <property type="project" value="TreeGrafter"/>
</dbReference>
<evidence type="ECO:0000259" key="2">
    <source>
        <dbReference type="Pfam" id="PF00248"/>
    </source>
</evidence>
<protein>
    <submittedName>
        <fullName evidence="3">L-galactose dehydrogenase</fullName>
    </submittedName>
</protein>
<keyword evidence="4" id="KW-1185">Reference proteome</keyword>
<dbReference type="AlphaFoldDB" id="A0A167XZT1"/>
<dbReference type="STRING" id="1081102.A0A167XZT1"/>
<dbReference type="SUPFAM" id="SSF51430">
    <property type="entry name" value="NAD(P)-linked oxidoreductase"/>
    <property type="match status" value="1"/>
</dbReference>
<evidence type="ECO:0000256" key="1">
    <source>
        <dbReference type="ARBA" id="ARBA00023002"/>
    </source>
</evidence>
<reference evidence="3 4" key="1">
    <citation type="journal article" date="2016" name="Genome Biol. Evol.">
        <title>Divergent and convergent evolution of fungal pathogenicity.</title>
        <authorList>
            <person name="Shang Y."/>
            <person name="Xiao G."/>
            <person name="Zheng P."/>
            <person name="Cen K."/>
            <person name="Zhan S."/>
            <person name="Wang C."/>
        </authorList>
    </citation>
    <scope>NUCLEOTIDE SEQUENCE [LARGE SCALE GENOMIC DNA]</scope>
    <source>
        <strain evidence="3 4">RCEF 264</strain>
    </source>
</reference>
<dbReference type="PANTHER" id="PTHR42686:SF1">
    <property type="entry name" value="GH17980P-RELATED"/>
    <property type="match status" value="1"/>
</dbReference>
<evidence type="ECO:0000313" key="3">
    <source>
        <dbReference type="EMBL" id="OAA65635.1"/>
    </source>
</evidence>
<name>A0A167XZT1_9HYPO</name>
<dbReference type="Gene3D" id="3.20.20.100">
    <property type="entry name" value="NADP-dependent oxidoreductase domain"/>
    <property type="match status" value="1"/>
</dbReference>
<dbReference type="OrthoDB" id="5286008at2759"/>
<dbReference type="PANTHER" id="PTHR42686">
    <property type="entry name" value="GH17980P-RELATED"/>
    <property type="match status" value="1"/>
</dbReference>
<sequence>MEPPRPPHLQPLKDALPPLFLGTATFNTQYVDDPAALPARAIVRRALVDLDVRGFDTSPYYGPAELLLGDALAAAGVDRRRYFLATKAGRVHGAGFDYRPAAVQASVARSLVRLRTDYVDLVYAHDVEFVTPAEAVAAVRALRQLRTASGGNGGTGIVKYVGISGFPVDVLADLAGRILRETGEPVDAVLSYGHCTVQNTRLVAGSGGGGSGSNDLPAVARLHQAGVGVVLNASLLNMGLLTTRGVDNGPQAAWHPSPPELRAVCAQAARVCQAQAATSGSDGKIERIALRYALDLWARAGAAAGVGTTAAGSSGTSAAPATVGASVLGVTSVDELTETVLEWWNVLDGLGVPHRSPDGDGAATAVINSSSSSSKKTDSLRRMQQVKAFVQQTLWPVFGEWKDFAWASPPPGWVNELRPHEPARL</sequence>
<gene>
    <name evidence="3" type="ORF">SPI_02422</name>
</gene>
<dbReference type="InterPro" id="IPR023210">
    <property type="entry name" value="NADP_OxRdtase_dom"/>
</dbReference>
<proteinExistence type="predicted"/>
<dbReference type="EMBL" id="AZHD01000003">
    <property type="protein sequence ID" value="OAA65635.1"/>
    <property type="molecule type" value="Genomic_DNA"/>
</dbReference>
<comment type="caution">
    <text evidence="3">The sequence shown here is derived from an EMBL/GenBank/DDBJ whole genome shotgun (WGS) entry which is preliminary data.</text>
</comment>
<organism evidence="3 4">
    <name type="scientific">Niveomyces insectorum RCEF 264</name>
    <dbReference type="NCBI Taxonomy" id="1081102"/>
    <lineage>
        <taxon>Eukaryota</taxon>
        <taxon>Fungi</taxon>
        <taxon>Dikarya</taxon>
        <taxon>Ascomycota</taxon>
        <taxon>Pezizomycotina</taxon>
        <taxon>Sordariomycetes</taxon>
        <taxon>Hypocreomycetidae</taxon>
        <taxon>Hypocreales</taxon>
        <taxon>Cordycipitaceae</taxon>
        <taxon>Niveomyces</taxon>
    </lineage>
</organism>
<dbReference type="Pfam" id="PF00248">
    <property type="entry name" value="Aldo_ket_red"/>
    <property type="match status" value="1"/>
</dbReference>
<dbReference type="GO" id="GO:0005829">
    <property type="term" value="C:cytosol"/>
    <property type="evidence" value="ECO:0007669"/>
    <property type="project" value="TreeGrafter"/>
</dbReference>
<dbReference type="InterPro" id="IPR020471">
    <property type="entry name" value="AKR"/>
</dbReference>
<dbReference type="Proteomes" id="UP000076874">
    <property type="component" value="Unassembled WGS sequence"/>
</dbReference>
<accession>A0A167XZT1</accession>
<keyword evidence="1" id="KW-0560">Oxidoreductase</keyword>
<dbReference type="GO" id="GO:0045290">
    <property type="term" value="F:D-arabinose 1-dehydrogenase [NAD(P)+] activity"/>
    <property type="evidence" value="ECO:0007669"/>
    <property type="project" value="TreeGrafter"/>
</dbReference>
<dbReference type="InterPro" id="IPR036812">
    <property type="entry name" value="NAD(P)_OxRdtase_dom_sf"/>
</dbReference>
<evidence type="ECO:0000313" key="4">
    <source>
        <dbReference type="Proteomes" id="UP000076874"/>
    </source>
</evidence>